<name>A0A4Y4CTS8_ZOORA</name>
<evidence type="ECO:0000256" key="1">
    <source>
        <dbReference type="ARBA" id="ARBA00000971"/>
    </source>
</evidence>
<dbReference type="PANTHER" id="PTHR47861">
    <property type="entry name" value="FKBP-TYPE PEPTIDYL-PROLYL CIS-TRANS ISOMERASE SLYD"/>
    <property type="match status" value="1"/>
</dbReference>
<keyword evidence="6" id="KW-0143">Chaperone</keyword>
<comment type="catalytic activity">
    <reaction evidence="1 9 10">
        <text>[protein]-peptidylproline (omega=180) = [protein]-peptidylproline (omega=0)</text>
        <dbReference type="Rhea" id="RHEA:16237"/>
        <dbReference type="Rhea" id="RHEA-COMP:10747"/>
        <dbReference type="Rhea" id="RHEA-COMP:10748"/>
        <dbReference type="ChEBI" id="CHEBI:83833"/>
        <dbReference type="ChEBI" id="CHEBI:83834"/>
        <dbReference type="EC" id="5.2.1.8"/>
    </reaction>
</comment>
<dbReference type="InterPro" id="IPR001179">
    <property type="entry name" value="PPIase_FKBP_dom"/>
</dbReference>
<evidence type="ECO:0000256" key="3">
    <source>
        <dbReference type="ARBA" id="ARBA00006577"/>
    </source>
</evidence>
<dbReference type="Pfam" id="PF00254">
    <property type="entry name" value="FKBP_C"/>
    <property type="match status" value="1"/>
</dbReference>
<dbReference type="GO" id="GO:0003755">
    <property type="term" value="F:peptidyl-prolyl cis-trans isomerase activity"/>
    <property type="evidence" value="ECO:0007669"/>
    <property type="project" value="UniProtKB-UniRule"/>
</dbReference>
<keyword evidence="13" id="KW-1185">Reference proteome</keyword>
<gene>
    <name evidence="12" type="primary">slyD</name>
    <name evidence="12" type="ORF">ZRA01_09170</name>
</gene>
<dbReference type="Proteomes" id="UP000318422">
    <property type="component" value="Unassembled WGS sequence"/>
</dbReference>
<comment type="caution">
    <text evidence="12">The sequence shown here is derived from an EMBL/GenBank/DDBJ whole genome shotgun (WGS) entry which is preliminary data.</text>
</comment>
<comment type="subcellular location">
    <subcellularLocation>
        <location evidence="2">Cytoplasm</location>
    </subcellularLocation>
</comment>
<evidence type="ECO:0000256" key="2">
    <source>
        <dbReference type="ARBA" id="ARBA00004496"/>
    </source>
</evidence>
<evidence type="ECO:0000256" key="5">
    <source>
        <dbReference type="ARBA" id="ARBA00023110"/>
    </source>
</evidence>
<feature type="domain" description="PPIase FKBP-type" evidence="11">
    <location>
        <begin position="6"/>
        <end position="99"/>
    </location>
</feature>
<dbReference type="SUPFAM" id="SSF54534">
    <property type="entry name" value="FKBP-like"/>
    <property type="match status" value="1"/>
</dbReference>
<evidence type="ECO:0000256" key="7">
    <source>
        <dbReference type="ARBA" id="ARBA00023235"/>
    </source>
</evidence>
<keyword evidence="5 9" id="KW-0697">Rotamase</keyword>
<dbReference type="Gene3D" id="3.10.50.40">
    <property type="match status" value="1"/>
</dbReference>
<dbReference type="OrthoDB" id="9808891at2"/>
<dbReference type="GO" id="GO:0005737">
    <property type="term" value="C:cytoplasm"/>
    <property type="evidence" value="ECO:0007669"/>
    <property type="project" value="UniProtKB-SubCell"/>
</dbReference>
<dbReference type="PANTHER" id="PTHR47861:SF3">
    <property type="entry name" value="FKBP-TYPE PEPTIDYL-PROLYL CIS-TRANS ISOMERASE SLYD"/>
    <property type="match status" value="1"/>
</dbReference>
<evidence type="ECO:0000313" key="13">
    <source>
        <dbReference type="Proteomes" id="UP000318422"/>
    </source>
</evidence>
<dbReference type="PROSITE" id="PS50059">
    <property type="entry name" value="FKBP_PPIASE"/>
    <property type="match status" value="1"/>
</dbReference>
<dbReference type="RefSeq" id="WP_141349773.1">
    <property type="nucleotide sequence ID" value="NZ_BJNV01000010.1"/>
</dbReference>
<evidence type="ECO:0000313" key="12">
    <source>
        <dbReference type="EMBL" id="GEC94844.1"/>
    </source>
</evidence>
<keyword evidence="4" id="KW-0963">Cytoplasm</keyword>
<organism evidence="12 13">
    <name type="scientific">Zoogloea ramigera</name>
    <dbReference type="NCBI Taxonomy" id="350"/>
    <lineage>
        <taxon>Bacteria</taxon>
        <taxon>Pseudomonadati</taxon>
        <taxon>Pseudomonadota</taxon>
        <taxon>Betaproteobacteria</taxon>
        <taxon>Rhodocyclales</taxon>
        <taxon>Zoogloeaceae</taxon>
        <taxon>Zoogloea</taxon>
    </lineage>
</organism>
<proteinExistence type="inferred from homology"/>
<comment type="similarity">
    <text evidence="3 10">Belongs to the FKBP-type PPIase family.</text>
</comment>
<dbReference type="AlphaFoldDB" id="A0A4Y4CTS8"/>
<protein>
    <recommendedName>
        <fullName evidence="10">Peptidyl-prolyl cis-trans isomerase</fullName>
        <ecNumber evidence="10">5.2.1.8</ecNumber>
    </recommendedName>
</protein>
<evidence type="ECO:0000256" key="9">
    <source>
        <dbReference type="PROSITE-ProRule" id="PRU00277"/>
    </source>
</evidence>
<dbReference type="EMBL" id="BJNV01000010">
    <property type="protein sequence ID" value="GEC94844.1"/>
    <property type="molecule type" value="Genomic_DNA"/>
</dbReference>
<accession>A0A4Y4CTS8</accession>
<evidence type="ECO:0000256" key="6">
    <source>
        <dbReference type="ARBA" id="ARBA00023186"/>
    </source>
</evidence>
<dbReference type="GO" id="GO:0042026">
    <property type="term" value="P:protein refolding"/>
    <property type="evidence" value="ECO:0007669"/>
    <property type="project" value="UniProtKB-ARBA"/>
</dbReference>
<comment type="function">
    <text evidence="8">Also involved in hydrogenase metallocenter assembly, probably by participating in the nickel insertion step. This function in hydrogenase biosynthesis requires chaperone activity and the presence of the metal-binding domain, but not PPIase activity.</text>
</comment>
<evidence type="ECO:0000259" key="11">
    <source>
        <dbReference type="PROSITE" id="PS50059"/>
    </source>
</evidence>
<keyword evidence="7 9" id="KW-0413">Isomerase</keyword>
<sequence length="159" mass="17272">MEIAKNTVVTLNYTVKDPDGNVIDDGHHPLVYLHGGYDGIFTVIEEALHGKKTGDSLQVKLLPEDAFGEFDEELVLVEDASLFPDNIEVGMSFERVGEDGEEEMIYRITDIADGKVVVDGNHPLAGTALIFDMTVQSVRAASAEEIGHGHVHGEGGHHH</sequence>
<evidence type="ECO:0000256" key="8">
    <source>
        <dbReference type="ARBA" id="ARBA00037071"/>
    </source>
</evidence>
<reference evidence="12 13" key="1">
    <citation type="submission" date="2019-06" db="EMBL/GenBank/DDBJ databases">
        <title>Whole genome shotgun sequence of Zoogloea ramigera NBRC 15342.</title>
        <authorList>
            <person name="Hosoyama A."/>
            <person name="Uohara A."/>
            <person name="Ohji S."/>
            <person name="Ichikawa N."/>
        </authorList>
    </citation>
    <scope>NUCLEOTIDE SEQUENCE [LARGE SCALE GENOMIC DNA]</scope>
    <source>
        <strain evidence="12 13">NBRC 15342</strain>
    </source>
</reference>
<evidence type="ECO:0000256" key="10">
    <source>
        <dbReference type="RuleBase" id="RU003915"/>
    </source>
</evidence>
<dbReference type="InterPro" id="IPR046357">
    <property type="entry name" value="PPIase_dom_sf"/>
</dbReference>
<evidence type="ECO:0000256" key="4">
    <source>
        <dbReference type="ARBA" id="ARBA00022490"/>
    </source>
</evidence>
<dbReference type="EC" id="5.2.1.8" evidence="10"/>